<dbReference type="OrthoDB" id="408964at2759"/>
<dbReference type="InterPro" id="IPR033701">
    <property type="entry name" value="POLO_box_1"/>
</dbReference>
<name>A0A158Q9X7_ENTVE</name>
<dbReference type="InterPro" id="IPR000959">
    <property type="entry name" value="POLO_box_dom"/>
</dbReference>
<dbReference type="GO" id="GO:0005737">
    <property type="term" value="C:cytoplasm"/>
    <property type="evidence" value="ECO:0007669"/>
    <property type="project" value="TreeGrafter"/>
</dbReference>
<proteinExistence type="predicted"/>
<dbReference type="GO" id="GO:0000776">
    <property type="term" value="C:kinetochore"/>
    <property type="evidence" value="ECO:0007669"/>
    <property type="project" value="TreeGrafter"/>
</dbReference>
<dbReference type="Proteomes" id="UP000274131">
    <property type="component" value="Unassembled WGS sequence"/>
</dbReference>
<evidence type="ECO:0000256" key="6">
    <source>
        <dbReference type="ARBA" id="ARBA00022840"/>
    </source>
</evidence>
<evidence type="ECO:0000256" key="5">
    <source>
        <dbReference type="ARBA" id="ARBA00022777"/>
    </source>
</evidence>
<dbReference type="GO" id="GO:0005524">
    <property type="term" value="F:ATP binding"/>
    <property type="evidence" value="ECO:0007669"/>
    <property type="project" value="UniProtKB-KW"/>
</dbReference>
<dbReference type="PROSITE" id="PS50011">
    <property type="entry name" value="PROTEIN_KINASE_DOM"/>
    <property type="match status" value="1"/>
</dbReference>
<reference evidence="11" key="1">
    <citation type="submission" date="2016-04" db="UniProtKB">
        <authorList>
            <consortium name="WormBaseParasite"/>
        </authorList>
    </citation>
    <scope>IDENTIFICATION</scope>
</reference>
<dbReference type="Gene3D" id="1.10.510.10">
    <property type="entry name" value="Transferase(Phosphotransferase) domain 1"/>
    <property type="match status" value="1"/>
</dbReference>
<dbReference type="Gene3D" id="3.30.1120.30">
    <property type="entry name" value="POLO box domain"/>
    <property type="match status" value="2"/>
</dbReference>
<evidence type="ECO:0000313" key="9">
    <source>
        <dbReference type="EMBL" id="VDD88009.1"/>
    </source>
</evidence>
<feature type="domain" description="Protein kinase" evidence="7">
    <location>
        <begin position="36"/>
        <end position="294"/>
    </location>
</feature>
<dbReference type="PANTHER" id="PTHR24345:SF93">
    <property type="entry name" value="SERINE_THREONINE-PROTEIN KINASE PLK1"/>
    <property type="match status" value="1"/>
</dbReference>
<dbReference type="InterPro" id="IPR011009">
    <property type="entry name" value="Kinase-like_dom_sf"/>
</dbReference>
<dbReference type="PANTHER" id="PTHR24345">
    <property type="entry name" value="SERINE/THREONINE-PROTEIN KINASE PLK"/>
    <property type="match status" value="1"/>
</dbReference>
<feature type="domain" description="POLO box" evidence="8">
    <location>
        <begin position="393"/>
        <end position="481"/>
    </location>
</feature>
<evidence type="ECO:0000313" key="11">
    <source>
        <dbReference type="WBParaSite" id="EVEC_0000344401-mRNA-1"/>
    </source>
</evidence>
<dbReference type="PROSITE" id="PS00108">
    <property type="entry name" value="PROTEIN_KINASE_ST"/>
    <property type="match status" value="1"/>
</dbReference>
<organism evidence="11">
    <name type="scientific">Enterobius vermicularis</name>
    <name type="common">Human pinworm</name>
    <dbReference type="NCBI Taxonomy" id="51028"/>
    <lineage>
        <taxon>Eukaryota</taxon>
        <taxon>Metazoa</taxon>
        <taxon>Ecdysozoa</taxon>
        <taxon>Nematoda</taxon>
        <taxon>Chromadorea</taxon>
        <taxon>Rhabditida</taxon>
        <taxon>Spirurina</taxon>
        <taxon>Oxyuridomorpha</taxon>
        <taxon>Oxyuroidea</taxon>
        <taxon>Oxyuridae</taxon>
        <taxon>Enterobius</taxon>
    </lineage>
</organism>
<dbReference type="CDD" id="cd13118">
    <property type="entry name" value="POLO_box_1"/>
    <property type="match status" value="1"/>
</dbReference>
<dbReference type="SUPFAM" id="SSF82615">
    <property type="entry name" value="Polo-box domain"/>
    <property type="match status" value="1"/>
</dbReference>
<dbReference type="Pfam" id="PF00069">
    <property type="entry name" value="Pkinase"/>
    <property type="match status" value="1"/>
</dbReference>
<dbReference type="InterPro" id="IPR008271">
    <property type="entry name" value="Ser/Thr_kinase_AS"/>
</dbReference>
<accession>A0A158Q9X7</accession>
<dbReference type="STRING" id="51028.A0A158Q9X7"/>
<reference evidence="9 10" key="2">
    <citation type="submission" date="2018-10" db="EMBL/GenBank/DDBJ databases">
        <authorList>
            <consortium name="Pathogen Informatics"/>
        </authorList>
    </citation>
    <scope>NUCLEOTIDE SEQUENCE [LARGE SCALE GENOMIC DNA]</scope>
</reference>
<dbReference type="FunFam" id="1.10.510.10:FF:000571">
    <property type="entry name" value="Maternal embryonic leucine zipper kinase"/>
    <property type="match status" value="1"/>
</dbReference>
<dbReference type="GO" id="GO:0005813">
    <property type="term" value="C:centrosome"/>
    <property type="evidence" value="ECO:0007669"/>
    <property type="project" value="TreeGrafter"/>
</dbReference>
<keyword evidence="2" id="KW-0723">Serine/threonine-protein kinase</keyword>
<dbReference type="GO" id="GO:0000922">
    <property type="term" value="C:spindle pole"/>
    <property type="evidence" value="ECO:0007669"/>
    <property type="project" value="TreeGrafter"/>
</dbReference>
<keyword evidence="3" id="KW-0808">Transferase</keyword>
<dbReference type="FunFam" id="3.30.200.20:FF:000042">
    <property type="entry name" value="Aurora kinase A"/>
    <property type="match status" value="1"/>
</dbReference>
<evidence type="ECO:0000313" key="10">
    <source>
        <dbReference type="Proteomes" id="UP000274131"/>
    </source>
</evidence>
<evidence type="ECO:0000256" key="2">
    <source>
        <dbReference type="ARBA" id="ARBA00022527"/>
    </source>
</evidence>
<keyword evidence="5" id="KW-0418">Kinase</keyword>
<dbReference type="GO" id="GO:0004674">
    <property type="term" value="F:protein serine/threonine kinase activity"/>
    <property type="evidence" value="ECO:0007669"/>
    <property type="project" value="UniProtKB-KW"/>
</dbReference>
<gene>
    <name evidence="9" type="ORF">EVEC_LOCUS3152</name>
</gene>
<evidence type="ECO:0000259" key="7">
    <source>
        <dbReference type="PROSITE" id="PS50011"/>
    </source>
</evidence>
<dbReference type="SMART" id="SM00220">
    <property type="entry name" value="S_TKc"/>
    <property type="match status" value="1"/>
</dbReference>
<keyword evidence="4" id="KW-0547">Nucleotide-binding</keyword>
<comment type="cofactor">
    <cofactor evidence="1">
        <name>Mg(2+)</name>
        <dbReference type="ChEBI" id="CHEBI:18420"/>
    </cofactor>
</comment>
<protein>
    <submittedName>
        <fullName evidence="11">Protein kinase domain-containing protein</fullName>
    </submittedName>
</protein>
<dbReference type="InterPro" id="IPR036947">
    <property type="entry name" value="POLO_box_dom_sf"/>
</dbReference>
<dbReference type="PROSITE" id="PS50078">
    <property type="entry name" value="POLO_BOX"/>
    <property type="match status" value="1"/>
</dbReference>
<sequence length="621" mass="70249">MFLIEEPYGASKLLQNDFTVLRNSTFCEGQRKRRVSETANLNFQGGFAKCYTATDLSTSSRDVALKVISKARLTKQSHLEKTRKEIAIHEKLSHTNIVKLYSFFEDAVNVYMVLELCSNNTLLHQIQYAEEKRLRESSARVYFEQIVDAVIYLHETAGILHRDLKPGNVLINKNDQVKLGDFGLAMRIIDLPSASLSVCGTPNYISPQVLNREGHSKESEAWSLGCILYCMLIGKPPFETDSLEETYKRIALCDYYFPNSIYISKRAQDLIAQLLEPDVHSRLKVVLIKHHPFFAVDEVHCSHMSLTSFMNVYHQHPVTICDVTGQICSAIPPIVTCGLPSSAHSGDSGIGSDGCFTMRLQQATPMELYNQVMAGNYVVSDEAAYSLEGKLLMVSKWVDYTNKCGFGCVLSDGTYCVLFIDNSSFAHRFGTSMVDRDHYALLYNADDISTRIEWRDGDIINDLKIHEKIKTAARFNEYMDRELQMAITTQSVNSLPLDMLVYQKRRNDALLMVLAHGTAQINFIKSHYKLVFSRSNNGQVHVTVVHPEMGLRTYRMVPKVSYPNRPECRFVEEMISDARKRLEGCGLKSYQATKSLPGCSISFIVHVLKFDSIGYQKLSEA</sequence>
<dbReference type="SUPFAM" id="SSF56112">
    <property type="entry name" value="Protein kinase-like (PK-like)"/>
    <property type="match status" value="1"/>
</dbReference>
<evidence type="ECO:0000259" key="8">
    <source>
        <dbReference type="PROSITE" id="PS50078"/>
    </source>
</evidence>
<dbReference type="GO" id="GO:0007052">
    <property type="term" value="P:mitotic spindle organization"/>
    <property type="evidence" value="ECO:0007669"/>
    <property type="project" value="TreeGrafter"/>
</dbReference>
<dbReference type="AlphaFoldDB" id="A0A158Q9X7"/>
<evidence type="ECO:0000256" key="1">
    <source>
        <dbReference type="ARBA" id="ARBA00001946"/>
    </source>
</evidence>
<dbReference type="WBParaSite" id="EVEC_0000344401-mRNA-1">
    <property type="protein sequence ID" value="EVEC_0000344401-mRNA-1"/>
    <property type="gene ID" value="EVEC_0000344401"/>
</dbReference>
<evidence type="ECO:0000256" key="4">
    <source>
        <dbReference type="ARBA" id="ARBA00022741"/>
    </source>
</evidence>
<dbReference type="InterPro" id="IPR000719">
    <property type="entry name" value="Prot_kinase_dom"/>
</dbReference>
<evidence type="ECO:0000256" key="3">
    <source>
        <dbReference type="ARBA" id="ARBA00022679"/>
    </source>
</evidence>
<dbReference type="GO" id="GO:0005634">
    <property type="term" value="C:nucleus"/>
    <property type="evidence" value="ECO:0007669"/>
    <property type="project" value="TreeGrafter"/>
</dbReference>
<keyword evidence="10" id="KW-1185">Reference proteome</keyword>
<dbReference type="EMBL" id="UXUI01007521">
    <property type="protein sequence ID" value="VDD88009.1"/>
    <property type="molecule type" value="Genomic_DNA"/>
</dbReference>
<keyword evidence="6" id="KW-0067">ATP-binding</keyword>